<keyword evidence="1" id="KW-0677">Repeat</keyword>
<evidence type="ECO:0000256" key="1">
    <source>
        <dbReference type="ARBA" id="ARBA00022737"/>
    </source>
</evidence>
<evidence type="ECO:0000313" key="4">
    <source>
        <dbReference type="EMBL" id="UNM96993.1"/>
    </source>
</evidence>
<dbReference type="PANTHER" id="PTHR24173">
    <property type="entry name" value="ANKYRIN REPEAT CONTAINING"/>
    <property type="match status" value="1"/>
</dbReference>
<dbReference type="InterPro" id="IPR036770">
    <property type="entry name" value="Ankyrin_rpt-contain_sf"/>
</dbReference>
<dbReference type="PROSITE" id="PS50088">
    <property type="entry name" value="ANK_REPEAT"/>
    <property type="match status" value="3"/>
</dbReference>
<proteinExistence type="predicted"/>
<keyword evidence="5" id="KW-1185">Reference proteome</keyword>
<organism evidence="4 5">
    <name type="scientific">Ignatzschineria rhizosphaerae</name>
    <dbReference type="NCBI Taxonomy" id="2923279"/>
    <lineage>
        <taxon>Bacteria</taxon>
        <taxon>Pseudomonadati</taxon>
        <taxon>Pseudomonadota</taxon>
        <taxon>Gammaproteobacteria</taxon>
        <taxon>Cardiobacteriales</taxon>
        <taxon>Ignatzschineriaceae</taxon>
        <taxon>Ignatzschineria</taxon>
    </lineage>
</organism>
<gene>
    <name evidence="4" type="ORF">MMG00_03835</name>
</gene>
<feature type="repeat" description="ANK" evidence="3">
    <location>
        <begin position="138"/>
        <end position="175"/>
    </location>
</feature>
<reference evidence="4 5" key="1">
    <citation type="submission" date="2022-03" db="EMBL/GenBank/DDBJ databases">
        <title>Ignatzschineria rhizosphaerae HR5S32.</title>
        <authorList>
            <person name="Sun J.Q."/>
            <person name="Feng J.Y."/>
        </authorList>
    </citation>
    <scope>NUCLEOTIDE SEQUENCE [LARGE SCALE GENOMIC DNA]</scope>
    <source>
        <strain evidence="4 5">HR5S32</strain>
    </source>
</reference>
<dbReference type="EMBL" id="CP093379">
    <property type="protein sequence ID" value="UNM96993.1"/>
    <property type="molecule type" value="Genomic_DNA"/>
</dbReference>
<protein>
    <submittedName>
        <fullName evidence="4">Ankyrin repeat domain-containing protein</fullName>
    </submittedName>
</protein>
<dbReference type="InterPro" id="IPR002110">
    <property type="entry name" value="Ankyrin_rpt"/>
</dbReference>
<keyword evidence="2 3" id="KW-0040">ANK repeat</keyword>
<dbReference type="PANTHER" id="PTHR24173:SF27">
    <property type="entry name" value="ANKYRIN REPEAT AND SOCS BOX PROTEIN 1"/>
    <property type="match status" value="1"/>
</dbReference>
<feature type="repeat" description="ANK" evidence="3">
    <location>
        <begin position="37"/>
        <end position="69"/>
    </location>
</feature>
<dbReference type="Gene3D" id="1.25.40.20">
    <property type="entry name" value="Ankyrin repeat-containing domain"/>
    <property type="match status" value="1"/>
</dbReference>
<dbReference type="Proteomes" id="UP000829542">
    <property type="component" value="Chromosome"/>
</dbReference>
<dbReference type="Pfam" id="PF12796">
    <property type="entry name" value="Ank_2"/>
    <property type="match status" value="1"/>
</dbReference>
<name>A0ABY3XAL0_9GAMM</name>
<accession>A0ABY3XAL0</accession>
<feature type="repeat" description="ANK" evidence="3">
    <location>
        <begin position="176"/>
        <end position="202"/>
    </location>
</feature>
<evidence type="ECO:0000256" key="2">
    <source>
        <dbReference type="ARBA" id="ARBA00023043"/>
    </source>
</evidence>
<dbReference type="SMART" id="SM00248">
    <property type="entry name" value="ANK"/>
    <property type="match status" value="5"/>
</dbReference>
<evidence type="ECO:0000313" key="5">
    <source>
        <dbReference type="Proteomes" id="UP000829542"/>
    </source>
</evidence>
<sequence length="202" mass="22476">MNPQITNFFENIKKGNIDAIKTALIDDPKLLHAQDSQKRTTLLTAAMHQQYALCDYFIEAGVDLNLQDNSCLNPFLWAIINNDLKLVKRLIKTNNVDLKLLTRFGGNGIVPAAEKGHLEIVEYLLTHTDINPNHTNNLGWTALIEAIILNDGGERQQKIIELLLKNGADPNMVDAYGKTPLTLAKEKGYLAIAEILLNYGGK</sequence>
<evidence type="ECO:0000256" key="3">
    <source>
        <dbReference type="PROSITE-ProRule" id="PRU00023"/>
    </source>
</evidence>
<dbReference type="RefSeq" id="WP_242151666.1">
    <property type="nucleotide sequence ID" value="NZ_CP093379.1"/>
</dbReference>
<dbReference type="PROSITE" id="PS50297">
    <property type="entry name" value="ANK_REP_REGION"/>
    <property type="match status" value="1"/>
</dbReference>
<dbReference type="SUPFAM" id="SSF48403">
    <property type="entry name" value="Ankyrin repeat"/>
    <property type="match status" value="1"/>
</dbReference>